<feature type="transmembrane region" description="Helical" evidence="1">
    <location>
        <begin position="180"/>
        <end position="199"/>
    </location>
</feature>
<dbReference type="GO" id="GO:0000271">
    <property type="term" value="P:polysaccharide biosynthetic process"/>
    <property type="evidence" value="ECO:0007669"/>
    <property type="project" value="TreeGrafter"/>
</dbReference>
<accession>A0A7W8UHL8</accession>
<feature type="transmembrane region" description="Helical" evidence="1">
    <location>
        <begin position="35"/>
        <end position="58"/>
    </location>
</feature>
<dbReference type="InterPro" id="IPR050879">
    <property type="entry name" value="Acyltransferase_3"/>
</dbReference>
<gene>
    <name evidence="3" type="ORF">GGD55_005095</name>
</gene>
<evidence type="ECO:0000313" key="4">
    <source>
        <dbReference type="Proteomes" id="UP000585507"/>
    </source>
</evidence>
<proteinExistence type="predicted"/>
<feature type="transmembrane region" description="Helical" evidence="1">
    <location>
        <begin position="7"/>
        <end position="29"/>
    </location>
</feature>
<feature type="transmembrane region" description="Helical" evidence="1">
    <location>
        <begin position="118"/>
        <end position="143"/>
    </location>
</feature>
<dbReference type="AlphaFoldDB" id="A0A7W8UHL8"/>
<protein>
    <submittedName>
        <fullName evidence="3">Peptidoglycan/LPS O-acetylase OafA/YrhL</fullName>
    </submittedName>
</protein>
<dbReference type="InterPro" id="IPR002656">
    <property type="entry name" value="Acyl_transf_3_dom"/>
</dbReference>
<dbReference type="Pfam" id="PF01757">
    <property type="entry name" value="Acyl_transf_3"/>
    <property type="match status" value="1"/>
</dbReference>
<keyword evidence="1" id="KW-0472">Membrane</keyword>
<reference evidence="3 4" key="1">
    <citation type="submission" date="2020-08" db="EMBL/GenBank/DDBJ databases">
        <title>Genomic Encyclopedia of Type Strains, Phase IV (KMG-V): Genome sequencing to study the core and pangenomes of soil and plant-associated prokaryotes.</title>
        <authorList>
            <person name="Whitman W."/>
        </authorList>
    </citation>
    <scope>NUCLEOTIDE SEQUENCE [LARGE SCALE GENOMIC DNA]</scope>
    <source>
        <strain evidence="3 4">SEMIA 4084</strain>
    </source>
</reference>
<feature type="transmembrane region" description="Helical" evidence="1">
    <location>
        <begin position="155"/>
        <end position="174"/>
    </location>
</feature>
<dbReference type="PANTHER" id="PTHR23028:SF131">
    <property type="entry name" value="BLR2367 PROTEIN"/>
    <property type="match status" value="1"/>
</dbReference>
<dbReference type="Proteomes" id="UP000585507">
    <property type="component" value="Unassembled WGS sequence"/>
</dbReference>
<comment type="caution">
    <text evidence="3">The sequence shown here is derived from an EMBL/GenBank/DDBJ whole genome shotgun (WGS) entry which is preliminary data.</text>
</comment>
<dbReference type="RefSeq" id="WP_162709240.1">
    <property type="nucleotide sequence ID" value="NZ_JACHBK010000013.1"/>
</dbReference>
<dbReference type="EMBL" id="JACHBK010000013">
    <property type="protein sequence ID" value="MBB5538365.1"/>
    <property type="molecule type" value="Genomic_DNA"/>
</dbReference>
<keyword evidence="1" id="KW-1133">Transmembrane helix</keyword>
<keyword evidence="1" id="KW-0812">Transmembrane</keyword>
<sequence length="341" mass="38204">MVDSIQYLRAIAAWLVVFYHLSASFSSQFGWGHGFAIGAIGVDIFFVISGYIMAMIAARTARFSPLEFVLRRAARIAPLYWLMTLAFCVLCLVYPSVVNNPDISWSRTFFSLFFLPDFIEGTTLPALMIGWTLNYEIFFYGVVASSIWLSGDRTLLVAALMLCACVAGGALVDGGRIFEFYTQPIILEFVLGILIWNYGAAIHSQRWFSPVWLLCLPPVFVALAVSGIYNDEIRHMIWGIPSAIFVLGAIPLFTMRLPWLARLGDWSFSTYLLHVYVIQLFVKVVAKGAIGNYGLLAFEAIVALGVIVLISALQFSRFERPATWALNRWLAAVWPKDSRAY</sequence>
<feature type="transmembrane region" description="Helical" evidence="1">
    <location>
        <begin position="266"/>
        <end position="286"/>
    </location>
</feature>
<organism evidence="3 4">
    <name type="scientific">Rhizobium giardinii</name>
    <dbReference type="NCBI Taxonomy" id="56731"/>
    <lineage>
        <taxon>Bacteria</taxon>
        <taxon>Pseudomonadati</taxon>
        <taxon>Pseudomonadota</taxon>
        <taxon>Alphaproteobacteria</taxon>
        <taxon>Hyphomicrobiales</taxon>
        <taxon>Rhizobiaceae</taxon>
        <taxon>Rhizobium/Agrobacterium group</taxon>
        <taxon>Rhizobium</taxon>
    </lineage>
</organism>
<evidence type="ECO:0000259" key="2">
    <source>
        <dbReference type="Pfam" id="PF01757"/>
    </source>
</evidence>
<name>A0A7W8UHL8_9HYPH</name>
<dbReference type="PANTHER" id="PTHR23028">
    <property type="entry name" value="ACETYLTRANSFERASE"/>
    <property type="match status" value="1"/>
</dbReference>
<feature type="transmembrane region" description="Helical" evidence="1">
    <location>
        <begin position="235"/>
        <end position="254"/>
    </location>
</feature>
<keyword evidence="4" id="KW-1185">Reference proteome</keyword>
<dbReference type="GO" id="GO:0016020">
    <property type="term" value="C:membrane"/>
    <property type="evidence" value="ECO:0007669"/>
    <property type="project" value="TreeGrafter"/>
</dbReference>
<feature type="transmembrane region" description="Helical" evidence="1">
    <location>
        <begin position="211"/>
        <end position="229"/>
    </location>
</feature>
<evidence type="ECO:0000256" key="1">
    <source>
        <dbReference type="SAM" id="Phobius"/>
    </source>
</evidence>
<feature type="domain" description="Acyltransferase 3" evidence="2">
    <location>
        <begin position="3"/>
        <end position="310"/>
    </location>
</feature>
<evidence type="ECO:0000313" key="3">
    <source>
        <dbReference type="EMBL" id="MBB5538365.1"/>
    </source>
</evidence>
<dbReference type="GO" id="GO:0016747">
    <property type="term" value="F:acyltransferase activity, transferring groups other than amino-acyl groups"/>
    <property type="evidence" value="ECO:0007669"/>
    <property type="project" value="InterPro"/>
</dbReference>
<feature type="transmembrane region" description="Helical" evidence="1">
    <location>
        <begin position="292"/>
        <end position="313"/>
    </location>
</feature>
<feature type="transmembrane region" description="Helical" evidence="1">
    <location>
        <begin position="79"/>
        <end position="98"/>
    </location>
</feature>